<sequence length="241" mass="27449">MVKRICLWSGPRNVSTALMYSFSQRLDTYVLDEPLYAHYLHISKAKHPGAKEVLAAMENDGHRVVEQVILGNCDRPVFFMKQMAHHLVEIDRNFMAKVFNVLLIRDPADVLRSLVTQIPTPVIKDVGIADQYQLLKELEALGQTPPVIDAKELLQNPGYVLSQLCQRIGIPFEDSMLSWPVGGCDADGVWAKYWYHNVHKSSGFQPYKEKSGPFPDKLLTLLEECRPYYQELYSLAIRASL</sequence>
<dbReference type="PANTHER" id="PTHR42743">
    <property type="entry name" value="AMINO-ACID AMINOTRANSFERASE"/>
    <property type="match status" value="1"/>
</dbReference>
<reference evidence="2" key="1">
    <citation type="submission" date="2018-05" db="EMBL/GenBank/DDBJ databases">
        <authorList>
            <person name="Lanie J.A."/>
            <person name="Ng W.-L."/>
            <person name="Kazmierczak K.M."/>
            <person name="Andrzejewski T.M."/>
            <person name="Davidsen T.M."/>
            <person name="Wayne K.J."/>
            <person name="Tettelin H."/>
            <person name="Glass J.I."/>
            <person name="Rusch D."/>
            <person name="Podicherti R."/>
            <person name="Tsui H.-C.T."/>
            <person name="Winkler M.E."/>
        </authorList>
    </citation>
    <scope>NUCLEOTIDE SEQUENCE</scope>
</reference>
<accession>A0A382UDH3</accession>
<dbReference type="AlphaFoldDB" id="A0A382UDH3"/>
<dbReference type="Gene3D" id="3.40.50.300">
    <property type="entry name" value="P-loop containing nucleotide triphosphate hydrolases"/>
    <property type="match status" value="1"/>
</dbReference>
<dbReference type="SUPFAM" id="SSF52540">
    <property type="entry name" value="P-loop containing nucleoside triphosphate hydrolases"/>
    <property type="match status" value="1"/>
</dbReference>
<dbReference type="GO" id="GO:0019752">
    <property type="term" value="P:carboxylic acid metabolic process"/>
    <property type="evidence" value="ECO:0007669"/>
    <property type="project" value="TreeGrafter"/>
</dbReference>
<name>A0A382UDH3_9ZZZZ</name>
<evidence type="ECO:0008006" key="3">
    <source>
        <dbReference type="Google" id="ProtNLM"/>
    </source>
</evidence>
<comment type="similarity">
    <text evidence="1">Belongs to the class-IV pyridoxal-phosphate-dependent aminotransferase family.</text>
</comment>
<dbReference type="Pfam" id="PF19798">
    <property type="entry name" value="Sulfotransfer_5"/>
    <property type="match status" value="1"/>
</dbReference>
<evidence type="ECO:0000256" key="1">
    <source>
        <dbReference type="ARBA" id="ARBA00009320"/>
    </source>
</evidence>
<protein>
    <recommendedName>
        <fullName evidence="3">Sulfotransferase family protein</fullName>
    </recommendedName>
</protein>
<gene>
    <name evidence="2" type="ORF">METZ01_LOCUS385178</name>
</gene>
<dbReference type="InterPro" id="IPR050571">
    <property type="entry name" value="Class-IV_PLP-Dep_Aminotrnsfr"/>
</dbReference>
<dbReference type="PANTHER" id="PTHR42743:SF11">
    <property type="entry name" value="AMINODEOXYCHORISMATE LYASE"/>
    <property type="match status" value="1"/>
</dbReference>
<dbReference type="EMBL" id="UINC01143414">
    <property type="protein sequence ID" value="SVD32324.1"/>
    <property type="molecule type" value="Genomic_DNA"/>
</dbReference>
<proteinExistence type="inferred from homology"/>
<organism evidence="2">
    <name type="scientific">marine metagenome</name>
    <dbReference type="NCBI Taxonomy" id="408172"/>
    <lineage>
        <taxon>unclassified sequences</taxon>
        <taxon>metagenomes</taxon>
        <taxon>ecological metagenomes</taxon>
    </lineage>
</organism>
<dbReference type="InterPro" id="IPR027417">
    <property type="entry name" value="P-loop_NTPase"/>
</dbReference>
<evidence type="ECO:0000313" key="2">
    <source>
        <dbReference type="EMBL" id="SVD32324.1"/>
    </source>
</evidence>